<gene>
    <name evidence="1" type="ORF">L6452_06622</name>
</gene>
<reference evidence="2" key="1">
    <citation type="journal article" date="2022" name="Mol. Ecol. Resour.">
        <title>The genomes of chicory, endive, great burdock and yacon provide insights into Asteraceae palaeo-polyploidization history and plant inulin production.</title>
        <authorList>
            <person name="Fan W."/>
            <person name="Wang S."/>
            <person name="Wang H."/>
            <person name="Wang A."/>
            <person name="Jiang F."/>
            <person name="Liu H."/>
            <person name="Zhao H."/>
            <person name="Xu D."/>
            <person name="Zhang Y."/>
        </authorList>
    </citation>
    <scope>NUCLEOTIDE SEQUENCE [LARGE SCALE GENOMIC DNA]</scope>
    <source>
        <strain evidence="2">cv. Niubang</strain>
    </source>
</reference>
<sequence length="304" mass="35506">MVKRNFISLNHGSAKPRTKRQGDMRGCTTFVEPAGRAVSPGQLRTPDSKVRALDACGIPSKCWDFSSTIPPPAFAHWETRTRDLALIPIMSTSWKGLVSSPHLIVRIIKVEIQRLVNIWYPVFEVERKDCNRYIFSEADFNDLSIDDVEFLYNELMNQYYRSNDISQALFVIKRFIRRQIRFFRVFDFQMAVESFQPVVNLLKPNRSLPDIESYSLFTILQDPHGVVYRNASGQKCFLKFEEISHYSDGTLKVIRLQFDQRLKDAVKRFMETRTSRIQITNDEIQLLRNALDKINERLNFHSTL</sequence>
<dbReference type="Proteomes" id="UP001055879">
    <property type="component" value="Linkage Group LG02"/>
</dbReference>
<reference evidence="1 2" key="2">
    <citation type="journal article" date="2022" name="Mol. Ecol. Resour.">
        <title>The genomes of chicory, endive, great burdock and yacon provide insights into Asteraceae paleo-polyploidization history and plant inulin production.</title>
        <authorList>
            <person name="Fan W."/>
            <person name="Wang S."/>
            <person name="Wang H."/>
            <person name="Wang A."/>
            <person name="Jiang F."/>
            <person name="Liu H."/>
            <person name="Zhao H."/>
            <person name="Xu D."/>
            <person name="Zhang Y."/>
        </authorList>
    </citation>
    <scope>NUCLEOTIDE SEQUENCE [LARGE SCALE GENOMIC DNA]</scope>
    <source>
        <strain evidence="2">cv. Niubang</strain>
    </source>
</reference>
<evidence type="ECO:0000313" key="2">
    <source>
        <dbReference type="Proteomes" id="UP001055879"/>
    </source>
</evidence>
<protein>
    <submittedName>
        <fullName evidence="1">Uncharacterized protein</fullName>
    </submittedName>
</protein>
<evidence type="ECO:0000313" key="1">
    <source>
        <dbReference type="EMBL" id="KAI3759049.1"/>
    </source>
</evidence>
<dbReference type="EMBL" id="CM042048">
    <property type="protein sequence ID" value="KAI3759049.1"/>
    <property type="molecule type" value="Genomic_DNA"/>
</dbReference>
<organism evidence="1 2">
    <name type="scientific">Arctium lappa</name>
    <name type="common">Greater burdock</name>
    <name type="synonym">Lappa major</name>
    <dbReference type="NCBI Taxonomy" id="4217"/>
    <lineage>
        <taxon>Eukaryota</taxon>
        <taxon>Viridiplantae</taxon>
        <taxon>Streptophyta</taxon>
        <taxon>Embryophyta</taxon>
        <taxon>Tracheophyta</taxon>
        <taxon>Spermatophyta</taxon>
        <taxon>Magnoliopsida</taxon>
        <taxon>eudicotyledons</taxon>
        <taxon>Gunneridae</taxon>
        <taxon>Pentapetalae</taxon>
        <taxon>asterids</taxon>
        <taxon>campanulids</taxon>
        <taxon>Asterales</taxon>
        <taxon>Asteraceae</taxon>
        <taxon>Carduoideae</taxon>
        <taxon>Cardueae</taxon>
        <taxon>Arctiinae</taxon>
        <taxon>Arctium</taxon>
    </lineage>
</organism>
<keyword evidence="2" id="KW-1185">Reference proteome</keyword>
<name>A0ACB9EJE9_ARCLA</name>
<proteinExistence type="predicted"/>
<comment type="caution">
    <text evidence="1">The sequence shown here is derived from an EMBL/GenBank/DDBJ whole genome shotgun (WGS) entry which is preliminary data.</text>
</comment>
<accession>A0ACB9EJE9</accession>